<organism evidence="1 2">
    <name type="scientific">Melia azedarach</name>
    <name type="common">Chinaberry tree</name>
    <dbReference type="NCBI Taxonomy" id="155640"/>
    <lineage>
        <taxon>Eukaryota</taxon>
        <taxon>Viridiplantae</taxon>
        <taxon>Streptophyta</taxon>
        <taxon>Embryophyta</taxon>
        <taxon>Tracheophyta</taxon>
        <taxon>Spermatophyta</taxon>
        <taxon>Magnoliopsida</taxon>
        <taxon>eudicotyledons</taxon>
        <taxon>Gunneridae</taxon>
        <taxon>Pentapetalae</taxon>
        <taxon>rosids</taxon>
        <taxon>malvids</taxon>
        <taxon>Sapindales</taxon>
        <taxon>Meliaceae</taxon>
        <taxon>Melia</taxon>
    </lineage>
</organism>
<evidence type="ECO:0000313" key="2">
    <source>
        <dbReference type="Proteomes" id="UP001164539"/>
    </source>
</evidence>
<comment type="caution">
    <text evidence="1">The sequence shown here is derived from an EMBL/GenBank/DDBJ whole genome shotgun (WGS) entry which is preliminary data.</text>
</comment>
<accession>A0ACC1WT45</accession>
<dbReference type="EMBL" id="CM051407">
    <property type="protein sequence ID" value="KAJ4702056.1"/>
    <property type="molecule type" value="Genomic_DNA"/>
</dbReference>
<gene>
    <name evidence="1" type="ORF">OWV82_025195</name>
</gene>
<sequence length="77" mass="8815">MSIRQEERRVFEYLPAWNISSLLSKEVGSAKTSDVITIGPLVDEKSGEELSRMDARLAKSIVGKWQEYQISGLWIWT</sequence>
<proteinExistence type="predicted"/>
<dbReference type="Proteomes" id="UP001164539">
    <property type="component" value="Chromosome 14"/>
</dbReference>
<name>A0ACC1WT45_MELAZ</name>
<keyword evidence="2" id="KW-1185">Reference proteome</keyword>
<evidence type="ECO:0000313" key="1">
    <source>
        <dbReference type="EMBL" id="KAJ4702056.1"/>
    </source>
</evidence>
<reference evidence="1 2" key="1">
    <citation type="journal article" date="2023" name="Science">
        <title>Complex scaffold remodeling in plant triterpene biosynthesis.</title>
        <authorList>
            <person name="De La Pena R."/>
            <person name="Hodgson H."/>
            <person name="Liu J.C."/>
            <person name="Stephenson M.J."/>
            <person name="Martin A.C."/>
            <person name="Owen C."/>
            <person name="Harkess A."/>
            <person name="Leebens-Mack J."/>
            <person name="Jimenez L.E."/>
            <person name="Osbourn A."/>
            <person name="Sattely E.S."/>
        </authorList>
    </citation>
    <scope>NUCLEOTIDE SEQUENCE [LARGE SCALE GENOMIC DNA]</scope>
    <source>
        <strain evidence="2">cv. JPN11</strain>
        <tissue evidence="1">Leaf</tissue>
    </source>
</reference>
<protein>
    <submittedName>
        <fullName evidence="1">Protein ACCUMULATION AND REPLICATION OF CHLOROPLASTS 6, chloroplastic</fullName>
    </submittedName>
</protein>